<keyword evidence="1" id="KW-1133">Transmembrane helix</keyword>
<accession>A0A2T8F7U3</accession>
<evidence type="ECO:0000313" key="2">
    <source>
        <dbReference type="EMBL" id="PVG81786.1"/>
    </source>
</evidence>
<comment type="caution">
    <text evidence="2">The sequence shown here is derived from an EMBL/GenBank/DDBJ whole genome shotgun (WGS) entry which is preliminary data.</text>
</comment>
<gene>
    <name evidence="2" type="ORF">DDE18_17635</name>
</gene>
<dbReference type="EMBL" id="QDGZ01000007">
    <property type="protein sequence ID" value="PVG81786.1"/>
    <property type="molecule type" value="Genomic_DNA"/>
</dbReference>
<keyword evidence="3" id="KW-1185">Reference proteome</keyword>
<protein>
    <submittedName>
        <fullName evidence="2">Uncharacterized protein</fullName>
    </submittedName>
</protein>
<sequence length="114" mass="11571">MEGSPDPHAHTSAAAETSFLLGLVAAASAPFSVMHAVALVTGAAAILLGLVGLIRTSRPDLAGTALTPAGLMLAVVALITVGLRYLGVDTAYGDDALPTIRSWLDTLNGRLPRP</sequence>
<evidence type="ECO:0000256" key="1">
    <source>
        <dbReference type="SAM" id="Phobius"/>
    </source>
</evidence>
<keyword evidence="1" id="KW-0472">Membrane</keyword>
<dbReference type="AlphaFoldDB" id="A0A2T8F7U3"/>
<name>A0A2T8F7U3_9ACTN</name>
<proteinExistence type="predicted"/>
<feature type="transmembrane region" description="Helical" evidence="1">
    <location>
        <begin position="20"/>
        <end position="53"/>
    </location>
</feature>
<feature type="transmembrane region" description="Helical" evidence="1">
    <location>
        <begin position="65"/>
        <end position="86"/>
    </location>
</feature>
<reference evidence="2 3" key="1">
    <citation type="submission" date="2018-04" db="EMBL/GenBank/DDBJ databases">
        <title>Genome of Nocardioides gansuensis WSJ-1.</title>
        <authorList>
            <person name="Wu S."/>
            <person name="Wang G."/>
        </authorList>
    </citation>
    <scope>NUCLEOTIDE SEQUENCE [LARGE SCALE GENOMIC DNA]</scope>
    <source>
        <strain evidence="2 3">WSJ-1</strain>
    </source>
</reference>
<dbReference type="Proteomes" id="UP000246018">
    <property type="component" value="Unassembled WGS sequence"/>
</dbReference>
<keyword evidence="1" id="KW-0812">Transmembrane</keyword>
<organism evidence="2 3">
    <name type="scientific">Nocardioides gansuensis</name>
    <dbReference type="NCBI Taxonomy" id="2138300"/>
    <lineage>
        <taxon>Bacteria</taxon>
        <taxon>Bacillati</taxon>
        <taxon>Actinomycetota</taxon>
        <taxon>Actinomycetes</taxon>
        <taxon>Propionibacteriales</taxon>
        <taxon>Nocardioidaceae</taxon>
        <taxon>Nocardioides</taxon>
    </lineage>
</organism>
<evidence type="ECO:0000313" key="3">
    <source>
        <dbReference type="Proteomes" id="UP000246018"/>
    </source>
</evidence>